<comment type="caution">
    <text evidence="2">The sequence shown here is derived from an EMBL/GenBank/DDBJ whole genome shotgun (WGS) entry which is preliminary data.</text>
</comment>
<evidence type="ECO:0000259" key="1">
    <source>
        <dbReference type="PROSITE" id="PS51708"/>
    </source>
</evidence>
<dbReference type="Gene3D" id="1.40.20.10">
    <property type="entry name" value="CHAD domain"/>
    <property type="match status" value="1"/>
</dbReference>
<dbReference type="InterPro" id="IPR033469">
    <property type="entry name" value="CYTH-like_dom_sf"/>
</dbReference>
<dbReference type="PROSITE" id="PS51708">
    <property type="entry name" value="CHAD"/>
    <property type="match status" value="1"/>
</dbReference>
<dbReference type="Gene3D" id="2.40.320.10">
    <property type="entry name" value="Hypothetical Protein Pfu-838710-001"/>
    <property type="match status" value="1"/>
</dbReference>
<organism evidence="2 3">
    <name type="scientific">Cellulosimicrobium arenosum</name>
    <dbReference type="NCBI Taxonomy" id="2708133"/>
    <lineage>
        <taxon>Bacteria</taxon>
        <taxon>Bacillati</taxon>
        <taxon>Actinomycetota</taxon>
        <taxon>Actinomycetes</taxon>
        <taxon>Micrococcales</taxon>
        <taxon>Promicromonosporaceae</taxon>
        <taxon>Cellulosimicrobium</taxon>
    </lineage>
</organism>
<dbReference type="PANTHER" id="PTHR39339">
    <property type="entry name" value="SLR1444 PROTEIN"/>
    <property type="match status" value="1"/>
</dbReference>
<protein>
    <submittedName>
        <fullName evidence="2">CYTH and CHAD domain-containing protein</fullName>
    </submittedName>
</protein>
<dbReference type="Pfam" id="PF05235">
    <property type="entry name" value="CHAD"/>
    <property type="match status" value="1"/>
</dbReference>
<dbReference type="InterPro" id="IPR023577">
    <property type="entry name" value="CYTH_domain"/>
</dbReference>
<accession>A0A927G746</accession>
<dbReference type="CDD" id="cd07374">
    <property type="entry name" value="CYTH-like_Pase"/>
    <property type="match status" value="1"/>
</dbReference>
<dbReference type="EMBL" id="JACYHB010000001">
    <property type="protein sequence ID" value="MBD8077930.1"/>
    <property type="molecule type" value="Genomic_DNA"/>
</dbReference>
<dbReference type="Pfam" id="PF01928">
    <property type="entry name" value="CYTH"/>
    <property type="match status" value="1"/>
</dbReference>
<gene>
    <name evidence="2" type="ORF">IF651_02490</name>
</gene>
<proteinExistence type="predicted"/>
<sequence length="553" mass="59983">MAYREDERTLSAPDDWSVPDPGLEGTTIVRPEPVHLDALYYDTADLRLLARGVTLRRRTGGADAGWHLKLPAPGDARDEIRRALGDDDAELPATLRDAPVPPAGLVGLVVGVTRNEPLVPVGRIRTVRSLVVLHGGPADGTDSGEQGPALVEIADDRVSTERLAVPAGHAGGDEAPAGSAGGRADAWREIEVELLPTGPTDRHGDGDGGRLLDDVVDVLVASGARLERSSPKLARALAVATAERGDGPGDVPAARDDATAGDVVVHHLREQVDALLRWDPEVRRDTRDAVHKSRVAARRLRSALATFRPLLDRDVTEPVRAELRWWGQVLGEARDAEVARDRVRVVLDGTPDELVVGPVRARVVDELDARYRDTQRAAVEQMGQERYLALLDALVVLAGDPPLSASTADPADPARTVLPPLARKAWKRARRRARAADAATGERRDELLHDVRKAAKRARYAGEAMAPALGEDAARFACRFETVQDALGEHHDAVGLAGTLRRLGMQANLRRENGFSYGLLVGVERQRAQSALEDYETAWERAGRRRVRRWTSS</sequence>
<dbReference type="Proteomes" id="UP000610846">
    <property type="component" value="Unassembled WGS sequence"/>
</dbReference>
<feature type="domain" description="CHAD" evidence="1">
    <location>
        <begin position="257"/>
        <end position="544"/>
    </location>
</feature>
<dbReference type="RefSeq" id="WP_191827465.1">
    <property type="nucleotide sequence ID" value="NZ_JACYHB010000001.1"/>
</dbReference>
<dbReference type="SMART" id="SM01118">
    <property type="entry name" value="CYTH"/>
    <property type="match status" value="1"/>
</dbReference>
<reference evidence="2" key="1">
    <citation type="journal article" date="2018" name="Curr. Microbiol.">
        <title>Cellulosimicrobium arenosum sp. nov., Isolated from Marine Sediment Sand.</title>
        <authorList>
            <person name="Oh M."/>
            <person name="Kim J.H."/>
            <person name="Yoon J.H."/>
            <person name="Schumann P."/>
            <person name="Kim W."/>
        </authorList>
    </citation>
    <scope>NUCLEOTIDE SEQUENCE</scope>
    <source>
        <strain evidence="2">KCTC 49039</strain>
    </source>
</reference>
<evidence type="ECO:0000313" key="3">
    <source>
        <dbReference type="Proteomes" id="UP000610846"/>
    </source>
</evidence>
<dbReference type="InterPro" id="IPR038186">
    <property type="entry name" value="CHAD_dom_sf"/>
</dbReference>
<dbReference type="SMART" id="SM00880">
    <property type="entry name" value="CHAD"/>
    <property type="match status" value="1"/>
</dbReference>
<dbReference type="SUPFAM" id="SSF55154">
    <property type="entry name" value="CYTH-like phosphatases"/>
    <property type="match status" value="1"/>
</dbReference>
<dbReference type="AlphaFoldDB" id="A0A927G746"/>
<dbReference type="PANTHER" id="PTHR39339:SF1">
    <property type="entry name" value="CHAD DOMAIN-CONTAINING PROTEIN"/>
    <property type="match status" value="1"/>
</dbReference>
<reference evidence="2" key="2">
    <citation type="submission" date="2020-09" db="EMBL/GenBank/DDBJ databases">
        <authorList>
            <person name="Yu Y."/>
        </authorList>
    </citation>
    <scope>NUCLEOTIDE SEQUENCE</scope>
    <source>
        <strain evidence="2">KCTC 49039</strain>
    </source>
</reference>
<dbReference type="InterPro" id="IPR007899">
    <property type="entry name" value="CHAD_dom"/>
</dbReference>
<name>A0A927G746_9MICO</name>
<keyword evidence="3" id="KW-1185">Reference proteome</keyword>
<evidence type="ECO:0000313" key="2">
    <source>
        <dbReference type="EMBL" id="MBD8077930.1"/>
    </source>
</evidence>